<dbReference type="InterPro" id="IPR028612">
    <property type="entry name" value="Topoisom_1_IA"/>
</dbReference>
<feature type="domain" description="Topo IA-type catalytic" evidence="11">
    <location>
        <begin position="132"/>
        <end position="565"/>
    </location>
</feature>
<comment type="catalytic activity">
    <reaction evidence="1 8">
        <text>ATP-independent breakage of single-stranded DNA, followed by passage and rejoining.</text>
        <dbReference type="EC" id="5.6.2.1"/>
    </reaction>
</comment>
<comment type="function">
    <text evidence="8">Releases the supercoiling and torsional tension of DNA, which is introduced during the DNA replication and transcription, by transiently cleaving and rejoining one strand of the DNA duplex. Introduces a single-strand break via transesterification at a target site in duplex DNA. The scissile phosphodiester is attacked by the catalytic tyrosine of the enzyme, resulting in the formation of a DNA-(5'-phosphotyrosyl)-enzyme intermediate and the expulsion of a 3'-OH DNA strand. The free DNA strand then undergoes passage around the unbroken strand, thus removing DNA supercoils. Finally, in the religation step, the DNA 3'-OH attacks the covalent intermediate to expel the active-site tyrosine and restore the DNA phosphodiester backbone.</text>
</comment>
<dbReference type="InterPro" id="IPR023405">
    <property type="entry name" value="Topo_IA_core_domain"/>
</dbReference>
<dbReference type="EMBL" id="DSPX01000092">
    <property type="protein sequence ID" value="HGG00810.1"/>
    <property type="molecule type" value="Genomic_DNA"/>
</dbReference>
<feature type="site" description="Interaction with DNA" evidence="8">
    <location>
        <position position="151"/>
    </location>
</feature>
<evidence type="ECO:0000256" key="7">
    <source>
        <dbReference type="ARBA" id="ARBA00023235"/>
    </source>
</evidence>
<dbReference type="InterPro" id="IPR013825">
    <property type="entry name" value="Topo_IA_cen_sub2"/>
</dbReference>
<evidence type="ECO:0000259" key="10">
    <source>
        <dbReference type="PROSITE" id="PS50880"/>
    </source>
</evidence>
<organism evidence="12">
    <name type="scientific">Planktothricoides sp. SpSt-374</name>
    <dbReference type="NCBI Taxonomy" id="2282167"/>
    <lineage>
        <taxon>Bacteria</taxon>
        <taxon>Bacillati</taxon>
        <taxon>Cyanobacteriota</taxon>
        <taxon>Cyanophyceae</taxon>
        <taxon>Oscillatoriophycideae</taxon>
        <taxon>Oscillatoriales</taxon>
        <taxon>Oscillatoriaceae</taxon>
        <taxon>Planktothricoides</taxon>
    </lineage>
</organism>
<dbReference type="SMART" id="SM00436">
    <property type="entry name" value="TOP1Bc"/>
    <property type="match status" value="1"/>
</dbReference>
<name>A0A7C3VNT3_9CYAN</name>
<dbReference type="SUPFAM" id="SSF56712">
    <property type="entry name" value="Prokaryotic type I DNA topoisomerase"/>
    <property type="match status" value="1"/>
</dbReference>
<dbReference type="PRINTS" id="PR00417">
    <property type="entry name" value="PRTPISMRASEI"/>
</dbReference>
<dbReference type="Gene3D" id="3.40.50.140">
    <property type="match status" value="1"/>
</dbReference>
<dbReference type="InterPro" id="IPR013826">
    <property type="entry name" value="Topo_IA_cen_sub3"/>
</dbReference>
<dbReference type="Gene3D" id="1.10.460.10">
    <property type="entry name" value="Topoisomerase I, domain 2"/>
    <property type="match status" value="1"/>
</dbReference>
<dbReference type="InterPro" id="IPR006171">
    <property type="entry name" value="TOPRIM_dom"/>
</dbReference>
<comment type="subunit">
    <text evidence="8">Monomer.</text>
</comment>
<dbReference type="Gene3D" id="2.70.20.10">
    <property type="entry name" value="Topoisomerase I, domain 3"/>
    <property type="match status" value="1"/>
</dbReference>
<feature type="site" description="Interaction with DNA" evidence="8">
    <location>
        <position position="496"/>
    </location>
</feature>
<reference evidence="12" key="1">
    <citation type="journal article" date="2020" name="mSystems">
        <title>Genome- and Community-Level Interaction Insights into Carbon Utilization and Element Cycling Functions of Hydrothermarchaeota in Hydrothermal Sediment.</title>
        <authorList>
            <person name="Zhou Z."/>
            <person name="Liu Y."/>
            <person name="Xu W."/>
            <person name="Pan J."/>
            <person name="Luo Z.H."/>
            <person name="Li M."/>
        </authorList>
    </citation>
    <scope>NUCLEOTIDE SEQUENCE [LARGE SCALE GENOMIC DNA]</scope>
    <source>
        <strain evidence="12">SpSt-374</strain>
    </source>
</reference>
<dbReference type="InterPro" id="IPR003601">
    <property type="entry name" value="Topo_IA_2"/>
</dbReference>
<feature type="site" description="Interaction with DNA" evidence="8">
    <location>
        <position position="33"/>
    </location>
</feature>
<protein>
    <recommendedName>
        <fullName evidence="8">DNA topoisomerase 1</fullName>
        <ecNumber evidence="8">5.6.2.1</ecNumber>
    </recommendedName>
    <alternativeName>
        <fullName evidence="8">DNA topoisomerase I</fullName>
    </alternativeName>
</protein>
<keyword evidence="6 8" id="KW-0238">DNA-binding</keyword>
<dbReference type="NCBIfam" id="TIGR01051">
    <property type="entry name" value="topA_bact"/>
    <property type="match status" value="1"/>
</dbReference>
<dbReference type="EC" id="5.6.2.1" evidence="8"/>
<dbReference type="GO" id="GO:0006265">
    <property type="term" value="P:DNA topological change"/>
    <property type="evidence" value="ECO:0007669"/>
    <property type="project" value="UniProtKB-UniRule"/>
</dbReference>
<comment type="similarity">
    <text evidence="2 8">Belongs to the type IA topoisomerase family.</text>
</comment>
<evidence type="ECO:0000256" key="9">
    <source>
        <dbReference type="SAM" id="MobiDB-lite"/>
    </source>
</evidence>
<gene>
    <name evidence="8 12" type="primary">topA</name>
    <name evidence="12" type="ORF">ENR15_09220</name>
</gene>
<evidence type="ECO:0000256" key="3">
    <source>
        <dbReference type="ARBA" id="ARBA00022723"/>
    </source>
</evidence>
<comment type="caution">
    <text evidence="8">Lacks conserved residue(s) required for the propagation of feature annotation.</text>
</comment>
<dbReference type="PANTHER" id="PTHR42785">
    <property type="entry name" value="DNA TOPOISOMERASE, TYPE IA, CORE"/>
    <property type="match status" value="1"/>
</dbReference>
<evidence type="ECO:0000256" key="8">
    <source>
        <dbReference type="HAMAP-Rule" id="MF_00952"/>
    </source>
</evidence>
<evidence type="ECO:0000256" key="6">
    <source>
        <dbReference type="ARBA" id="ARBA00023125"/>
    </source>
</evidence>
<dbReference type="PROSITE" id="PS50880">
    <property type="entry name" value="TOPRIM"/>
    <property type="match status" value="1"/>
</dbReference>
<dbReference type="InterPro" id="IPR000380">
    <property type="entry name" value="Topo_IA"/>
</dbReference>
<dbReference type="SMART" id="SM00493">
    <property type="entry name" value="TOPRIM"/>
    <property type="match status" value="1"/>
</dbReference>
<dbReference type="SMART" id="SM00437">
    <property type="entry name" value="TOP1Ac"/>
    <property type="match status" value="1"/>
</dbReference>
<evidence type="ECO:0000256" key="2">
    <source>
        <dbReference type="ARBA" id="ARBA00009446"/>
    </source>
</evidence>
<evidence type="ECO:0000313" key="12">
    <source>
        <dbReference type="EMBL" id="HGG00810.1"/>
    </source>
</evidence>
<feature type="region of interest" description="Interaction with DNA" evidence="8">
    <location>
        <begin position="167"/>
        <end position="172"/>
    </location>
</feature>
<sequence length="786" mass="87716">MMGNLLLIESPGKIKKLSQILGSGWIVKASSGHIRELANDGEDALGFDLEGDRVHCRYEPRGDRGKKVLAELRQAVKQATEVYIATDPDREGETIGWHLAQELRLKQPKRVTYTEITKPAVTGAIAHPRTLNANLIAAGRARDCLDKLVGYKGSKHVVWALKNGAKSMGRVQSATLHLLCLREREIQAFKPQDYWSVWVEYAEGFRALYRGSLSETENPTQAQDDAAESTETTTPESERVLSQAEADRLVEIARTHPHQVVKIESKTTSSPPPPPFITSTLQQAAGAKLRFSPETTMKVAQSLYEAGYITYMRTDSVALSEQFCADVRKYLQQQDPTNIPHSQTKHRASHIAQEAHEAIRPTDVFQTPDKLSLNLIADEAKLYDLIWRRAVASQCSPAQLGKTRIITQSGTVFWEARGQILLFPGYTIYWHNISGDSQLPTVKQGQPLQLKKAGADQKQTQAPPRYTEPKLVQLMEQKGIGRPSTYSPTIKTLKEREYVVLSKGKLQPTALGMDLDAVLERVLPDLIQADFTAQMERQLDAIAGGKLDWERYLTGWHREYFAPAIAHAVAEIRKGIPRGEFKTQETGSLADKKKRQPVNHFDTDDNARLAQMKKEQPVNPFASENSGMAAPSKKRKPVNSSPSQSDGTPQAAPIEILCPNCGNLMTKVLSKSEKMKADHFLSCDKWQNGCGTVMFLNVKTGTYELPYSHRPQTPKTDSPAAEYPCPLCGTPMERYEYNKDGQNKVMWRCANPETKRTSCKEVAFFQSKQGGWWSPKFGELSAPKSS</sequence>
<keyword evidence="7 8" id="KW-0413">Isomerase</keyword>
<dbReference type="AlphaFoldDB" id="A0A7C3VNT3"/>
<feature type="region of interest" description="Disordered" evidence="9">
    <location>
        <begin position="616"/>
        <end position="651"/>
    </location>
</feature>
<evidence type="ECO:0000256" key="4">
    <source>
        <dbReference type="ARBA" id="ARBA00022842"/>
    </source>
</evidence>
<dbReference type="InterPro" id="IPR005733">
    <property type="entry name" value="TopoI_bac-type"/>
</dbReference>
<dbReference type="PROSITE" id="PS00396">
    <property type="entry name" value="TOPO_IA_1"/>
    <property type="match status" value="1"/>
</dbReference>
<feature type="compositionally biased region" description="Polar residues" evidence="9">
    <location>
        <begin position="638"/>
        <end position="648"/>
    </location>
</feature>
<keyword evidence="4" id="KW-0460">Magnesium</keyword>
<feature type="site" description="Interaction with DNA" evidence="8">
    <location>
        <position position="313"/>
    </location>
</feature>
<evidence type="ECO:0000256" key="1">
    <source>
        <dbReference type="ARBA" id="ARBA00000213"/>
    </source>
</evidence>
<dbReference type="PANTHER" id="PTHR42785:SF1">
    <property type="entry name" value="DNA TOPOISOMERASE"/>
    <property type="match status" value="1"/>
</dbReference>
<dbReference type="Pfam" id="PF01131">
    <property type="entry name" value="Topoisom_bac"/>
    <property type="match status" value="1"/>
</dbReference>
<evidence type="ECO:0000259" key="11">
    <source>
        <dbReference type="PROSITE" id="PS52039"/>
    </source>
</evidence>
<dbReference type="InterPro" id="IPR023406">
    <property type="entry name" value="Topo_IA_AS"/>
</dbReference>
<dbReference type="GO" id="GO:0003917">
    <property type="term" value="F:DNA topoisomerase type I (single strand cut, ATP-independent) activity"/>
    <property type="evidence" value="ECO:0007669"/>
    <property type="project" value="UniProtKB-UniRule"/>
</dbReference>
<feature type="compositionally biased region" description="Polar residues" evidence="9">
    <location>
        <begin position="214"/>
        <end position="223"/>
    </location>
</feature>
<dbReference type="GO" id="GO:0003677">
    <property type="term" value="F:DNA binding"/>
    <property type="evidence" value="ECO:0007669"/>
    <property type="project" value="UniProtKB-KW"/>
</dbReference>
<dbReference type="Gene3D" id="1.10.290.10">
    <property type="entry name" value="Topoisomerase I, domain 4"/>
    <property type="match status" value="1"/>
</dbReference>
<keyword evidence="5 8" id="KW-0799">Topoisomerase</keyword>
<dbReference type="HAMAP" id="MF_00952">
    <property type="entry name" value="Topoisom_1_prok"/>
    <property type="match status" value="1"/>
</dbReference>
<feature type="domain" description="Toprim" evidence="10">
    <location>
        <begin position="3"/>
        <end position="118"/>
    </location>
</feature>
<dbReference type="CDD" id="cd03363">
    <property type="entry name" value="TOPRIM_TopoIA_TopoI"/>
    <property type="match status" value="1"/>
</dbReference>
<accession>A0A7C3VNT3</accession>
<evidence type="ECO:0000256" key="5">
    <source>
        <dbReference type="ARBA" id="ARBA00023029"/>
    </source>
</evidence>
<dbReference type="InterPro" id="IPR013824">
    <property type="entry name" value="Topo_IA_cen_sub1"/>
</dbReference>
<feature type="site" description="Interaction with DNA" evidence="8">
    <location>
        <position position="142"/>
    </location>
</feature>
<dbReference type="InterPro" id="IPR013497">
    <property type="entry name" value="Topo_IA_cen"/>
</dbReference>
<dbReference type="InterPro" id="IPR034149">
    <property type="entry name" value="TOPRIM_TopoI"/>
</dbReference>
<feature type="site" description="Interaction with DNA" evidence="8">
    <location>
        <position position="146"/>
    </location>
</feature>
<keyword evidence="3" id="KW-0479">Metal-binding</keyword>
<comment type="caution">
    <text evidence="12">The sequence shown here is derived from an EMBL/GenBank/DDBJ whole genome shotgun (WGS) entry which is preliminary data.</text>
</comment>
<dbReference type="GO" id="GO:0046872">
    <property type="term" value="F:metal ion binding"/>
    <property type="evidence" value="ECO:0007669"/>
    <property type="project" value="UniProtKB-KW"/>
</dbReference>
<dbReference type="Pfam" id="PF01751">
    <property type="entry name" value="Toprim"/>
    <property type="match status" value="1"/>
</dbReference>
<feature type="region of interest" description="Disordered" evidence="9">
    <location>
        <begin position="214"/>
        <end position="239"/>
    </location>
</feature>
<dbReference type="InterPro" id="IPR003602">
    <property type="entry name" value="Topo_IA_DNA-bd_dom"/>
</dbReference>
<proteinExistence type="inferred from homology"/>
<feature type="active site" description="O-(5'-phospho-DNA)-tyrosine intermediate" evidence="8">
    <location>
        <position position="311"/>
    </location>
</feature>
<dbReference type="PROSITE" id="PS52039">
    <property type="entry name" value="TOPO_IA_2"/>
    <property type="match status" value="1"/>
</dbReference>
<dbReference type="CDD" id="cd00186">
    <property type="entry name" value="TOP1Ac"/>
    <property type="match status" value="1"/>
</dbReference>